<dbReference type="InterPro" id="IPR022122">
    <property type="entry name" value="DUF3657"/>
</dbReference>
<evidence type="ECO:0000313" key="1">
    <source>
        <dbReference type="EMBL" id="CAJ1973944.1"/>
    </source>
</evidence>
<name>A0AA86VVG2_9FABA</name>
<dbReference type="PANTHER" id="PTHR12482">
    <property type="entry name" value="LIPASE ROG1-RELATED-RELATED"/>
    <property type="match status" value="1"/>
</dbReference>
<dbReference type="Proteomes" id="UP001189624">
    <property type="component" value="Chromosome 9"/>
</dbReference>
<protein>
    <submittedName>
        <fullName evidence="1">Uncharacterized protein</fullName>
    </submittedName>
</protein>
<gene>
    <name evidence="1" type="ORF">AYBTSS11_LOCUS26011</name>
</gene>
<dbReference type="Pfam" id="PF12394">
    <property type="entry name" value="DUF3657"/>
    <property type="match status" value="1"/>
</dbReference>
<dbReference type="EMBL" id="OY731406">
    <property type="protein sequence ID" value="CAJ1973944.1"/>
    <property type="molecule type" value="Genomic_DNA"/>
</dbReference>
<dbReference type="AlphaFoldDB" id="A0AA86VVG2"/>
<dbReference type="InterPro" id="IPR044294">
    <property type="entry name" value="Lipase-like"/>
</dbReference>
<keyword evidence="2" id="KW-1185">Reference proteome</keyword>
<accession>A0AA86VVG2</accession>
<evidence type="ECO:0000313" key="2">
    <source>
        <dbReference type="Proteomes" id="UP001189624"/>
    </source>
</evidence>
<sequence>MCQGLKGAKEFANGCCWSVESLPDVMPRSVKVKSEATLETVQEIAIYLHRFHNLDLFKQGWYRIKITVRWEDSENISFGIPASVVQYEDDVIPNAGYKNGVGCPLLLAVVRILELMFLPVPPDLDPSSIHGGWRIDDTDNSFSTPSFRIKYARQDDLLATAVILKFELIYAPMTDDGADLQASMDASSAAIHEFRIPPKALIGLHSYCPVHFDALHAVLIDVSVHASLLKAASHSSASKLPSNSANTEVIADTSCETLNKVSGGVGSLDMKSAMLVKALLAARDILFEELQKISKAVNEALDFTEFLSVMSNMKHENHLATNDVVVQDKPQNDLKIIGILHDVWARNRKAEWSIWMLYSKVEMPQHYISNKGDETSQRVQKRVSSLWKLPDDPIQTAATRAELHRKSIEQMQINNRSIQDMQIFGDPLRTPIVIVEHVMSVPRRFPSENSLLKHIGHIDSDGFPISLNLDTIGKKFAPQSNARVLKIVVFVHGFQACLVDFIPKLYLHCENGLSWPQSSYQAN</sequence>
<reference evidence="1" key="1">
    <citation type="submission" date="2023-10" db="EMBL/GenBank/DDBJ databases">
        <authorList>
            <person name="Domelevo Entfellner J.-B."/>
        </authorList>
    </citation>
    <scope>NUCLEOTIDE SEQUENCE</scope>
</reference>
<organism evidence="1 2">
    <name type="scientific">Sphenostylis stenocarpa</name>
    <dbReference type="NCBI Taxonomy" id="92480"/>
    <lineage>
        <taxon>Eukaryota</taxon>
        <taxon>Viridiplantae</taxon>
        <taxon>Streptophyta</taxon>
        <taxon>Embryophyta</taxon>
        <taxon>Tracheophyta</taxon>
        <taxon>Spermatophyta</taxon>
        <taxon>Magnoliopsida</taxon>
        <taxon>eudicotyledons</taxon>
        <taxon>Gunneridae</taxon>
        <taxon>Pentapetalae</taxon>
        <taxon>rosids</taxon>
        <taxon>fabids</taxon>
        <taxon>Fabales</taxon>
        <taxon>Fabaceae</taxon>
        <taxon>Papilionoideae</taxon>
        <taxon>50 kb inversion clade</taxon>
        <taxon>NPAAA clade</taxon>
        <taxon>indigoferoid/millettioid clade</taxon>
        <taxon>Phaseoleae</taxon>
        <taxon>Sphenostylis</taxon>
    </lineage>
</organism>
<proteinExistence type="predicted"/>
<dbReference type="PANTHER" id="PTHR12482:SF50">
    <property type="entry name" value="ESTERASE FAMILY PROTEIN, PUTATIVE-RELATED"/>
    <property type="match status" value="1"/>
</dbReference>
<dbReference type="Gramene" id="rna-AYBTSS11_LOCUS26011">
    <property type="protein sequence ID" value="CAJ1973944.1"/>
    <property type="gene ID" value="gene-AYBTSS11_LOCUS26011"/>
</dbReference>